<dbReference type="RefSeq" id="WP_317120845.1">
    <property type="nucleotide sequence ID" value="NZ_CP162551.1"/>
</dbReference>
<dbReference type="Pfam" id="PF14005">
    <property type="entry name" value="YpjP"/>
    <property type="match status" value="1"/>
</dbReference>
<dbReference type="AlphaFoldDB" id="A0AB39BUE1"/>
<reference evidence="1" key="1">
    <citation type="submission" date="2024-07" db="EMBL/GenBank/DDBJ databases">
        <title>Identification and characteristics of an arsenic-resistant bacterial isolate, which belongs to a novel species.</title>
        <authorList>
            <person name="Juszczyk A."/>
            <person name="Kowalczyk A."/>
            <person name="Was K."/>
            <person name="Kosowicz W."/>
            <person name="Budzyn A."/>
            <person name="Latowski D."/>
        </authorList>
    </citation>
    <scope>NUCLEOTIDE SEQUENCE</scope>
    <source>
        <strain evidence="1">As8PL</strain>
    </source>
</reference>
<name>A0AB39BUE1_9BACI</name>
<dbReference type="EMBL" id="CP162551">
    <property type="protein sequence ID" value="XDI37055.1"/>
    <property type="molecule type" value="Genomic_DNA"/>
</dbReference>
<proteinExistence type="predicted"/>
<sequence>MMPWVKRGLVISSALLTLGLFVPPNEYVKDVQAQAPSKSLGDSSEKPLIYKVNETSYELYHDVLPLSTDHYIHRDSSSAEIFTDFVMNYTYDLSLMKFGSTIAAKIEQPFAETILPKLKDVVIKTTMDLTKEEWEQVKLSKHPASGLGEKIVHIYNEESGEDLLRFHVRRDQPPKQGFMFNFHYHTYADEFEKHHDLGSIYWGKNSPPQWMSENRI</sequence>
<evidence type="ECO:0000313" key="1">
    <source>
        <dbReference type="EMBL" id="XDI37055.1"/>
    </source>
</evidence>
<dbReference type="InterPro" id="IPR025616">
    <property type="entry name" value="YpjP"/>
</dbReference>
<accession>A0AB39BUE1</accession>
<gene>
    <name evidence="1" type="ORF">AB3N04_01725</name>
</gene>
<organism evidence="1">
    <name type="scientific">Alkalihalophilus sp. As8PL</name>
    <dbReference type="NCBI Taxonomy" id="3237103"/>
    <lineage>
        <taxon>Bacteria</taxon>
        <taxon>Bacillati</taxon>
        <taxon>Bacillota</taxon>
        <taxon>Bacilli</taxon>
        <taxon>Bacillales</taxon>
        <taxon>Bacillaceae</taxon>
        <taxon>Alkalihalophilus</taxon>
    </lineage>
</organism>
<protein>
    <submittedName>
        <fullName evidence="1">YpjP family protein</fullName>
    </submittedName>
</protein>